<dbReference type="PANTHER" id="PTHR40278">
    <property type="entry name" value="DNA UTILIZATION PROTEIN HOFN"/>
    <property type="match status" value="1"/>
</dbReference>
<sequence>MVAVNLLPWRERQLRRQRRCWFQLIFFTLLLLLIALLLVRWQNARAYLQLEREQAELTEQARRLEDALAEQRAAQQKLEQLENLLRQRRRAVDQLNGWHQFWLTLPALLPDSLWLTRLEKRDALLTLEGRSYSMQAVRDFRLQLAAQPLFSQVRQGSVSRQPEGDYYFALRASLQEAQ</sequence>
<feature type="transmembrane region" description="Helical" evidence="2">
    <location>
        <begin position="21"/>
        <end position="41"/>
    </location>
</feature>
<dbReference type="InterPro" id="IPR007813">
    <property type="entry name" value="PilN"/>
</dbReference>
<keyword evidence="2" id="KW-0812">Transmembrane</keyword>
<keyword evidence="1" id="KW-0175">Coiled coil</keyword>
<keyword evidence="2" id="KW-0472">Membrane</keyword>
<name>A0ABW7PZW0_9GAMM</name>
<protein>
    <submittedName>
        <fullName evidence="3">PilN domain-containing protein</fullName>
    </submittedName>
</protein>
<feature type="coiled-coil region" evidence="1">
    <location>
        <begin position="47"/>
        <end position="94"/>
    </location>
</feature>
<dbReference type="Proteomes" id="UP001611251">
    <property type="component" value="Unassembled WGS sequence"/>
</dbReference>
<dbReference type="InterPro" id="IPR052534">
    <property type="entry name" value="Extracell_DNA_Util/SecSys_Comp"/>
</dbReference>
<organism evidence="3 4">
    <name type="scientific">Pantoea osteomyelitidis</name>
    <dbReference type="NCBI Taxonomy" id="3230026"/>
    <lineage>
        <taxon>Bacteria</taxon>
        <taxon>Pseudomonadati</taxon>
        <taxon>Pseudomonadota</taxon>
        <taxon>Gammaproteobacteria</taxon>
        <taxon>Enterobacterales</taxon>
        <taxon>Erwiniaceae</taxon>
        <taxon>Pantoea</taxon>
    </lineage>
</organism>
<gene>
    <name evidence="3" type="ORF">ABU178_17025</name>
</gene>
<evidence type="ECO:0000256" key="1">
    <source>
        <dbReference type="SAM" id="Coils"/>
    </source>
</evidence>
<evidence type="ECO:0000256" key="2">
    <source>
        <dbReference type="SAM" id="Phobius"/>
    </source>
</evidence>
<dbReference type="PANTHER" id="PTHR40278:SF1">
    <property type="entry name" value="DNA UTILIZATION PROTEIN HOFN"/>
    <property type="match status" value="1"/>
</dbReference>
<dbReference type="EMBL" id="JBGFSN010000008">
    <property type="protein sequence ID" value="MFH8135859.1"/>
    <property type="molecule type" value="Genomic_DNA"/>
</dbReference>
<dbReference type="RefSeq" id="WP_397217062.1">
    <property type="nucleotide sequence ID" value="NZ_JBGFSN010000008.1"/>
</dbReference>
<comment type="caution">
    <text evidence="3">The sequence shown here is derived from an EMBL/GenBank/DDBJ whole genome shotgun (WGS) entry which is preliminary data.</text>
</comment>
<evidence type="ECO:0000313" key="3">
    <source>
        <dbReference type="EMBL" id="MFH8135859.1"/>
    </source>
</evidence>
<reference evidence="3 4" key="1">
    <citation type="submission" date="2024-08" db="EMBL/GenBank/DDBJ databases">
        <title>Pantoea ronii - a newly identified human opportunistic pathogen.</title>
        <authorList>
            <person name="Keidar-Friedman D."/>
            <person name="Sorek N."/>
            <person name="Leshin-Carmel D."/>
            <person name="Tsur A."/>
            <person name="Amsalem M."/>
            <person name="Tolkach D."/>
            <person name="Brosh-Nissimov T."/>
        </authorList>
    </citation>
    <scope>NUCLEOTIDE SEQUENCE [LARGE SCALE GENOMIC DNA]</scope>
    <source>
        <strain evidence="3 4">AA23256</strain>
    </source>
</reference>
<accession>A0ABW7PZW0</accession>
<proteinExistence type="predicted"/>
<evidence type="ECO:0000313" key="4">
    <source>
        <dbReference type="Proteomes" id="UP001611251"/>
    </source>
</evidence>
<keyword evidence="2" id="KW-1133">Transmembrane helix</keyword>
<dbReference type="Pfam" id="PF05137">
    <property type="entry name" value="PilN"/>
    <property type="match status" value="1"/>
</dbReference>
<keyword evidence="4" id="KW-1185">Reference proteome</keyword>